<dbReference type="Proteomes" id="UP000600247">
    <property type="component" value="Unassembled WGS sequence"/>
</dbReference>
<dbReference type="EMBL" id="BMHY01000001">
    <property type="protein sequence ID" value="GGG57093.1"/>
    <property type="molecule type" value="Genomic_DNA"/>
</dbReference>
<sequence length="76" mass="8505">MVSSCSSLGIEGNLLVIVRISSGYERRYPDGRGIRPNAHNLPEIKTAYVWRRYLGEYQMIVIDVQDGHSAAAKHTS</sequence>
<dbReference type="AlphaFoldDB" id="A0A917GU27"/>
<proteinExistence type="predicted"/>
<evidence type="ECO:0000313" key="2">
    <source>
        <dbReference type="Proteomes" id="UP000600247"/>
    </source>
</evidence>
<evidence type="ECO:0000313" key="1">
    <source>
        <dbReference type="EMBL" id="GGG57093.1"/>
    </source>
</evidence>
<reference evidence="1 2" key="1">
    <citation type="journal article" date="2014" name="Int. J. Syst. Evol. Microbiol.">
        <title>Complete genome sequence of Corynebacterium casei LMG S-19264T (=DSM 44701T), isolated from a smear-ripened cheese.</title>
        <authorList>
            <consortium name="US DOE Joint Genome Institute (JGI-PGF)"/>
            <person name="Walter F."/>
            <person name="Albersmeier A."/>
            <person name="Kalinowski J."/>
            <person name="Ruckert C."/>
        </authorList>
    </citation>
    <scope>NUCLEOTIDE SEQUENCE [LARGE SCALE GENOMIC DNA]</scope>
    <source>
        <strain evidence="1 2">CGMCC 1.15286</strain>
    </source>
</reference>
<name>A0A917GU27_9BACL</name>
<organism evidence="1 2">
    <name type="scientific">Paenibacillus radicis</name>
    <name type="common">ex Gao et al. 2016</name>
    <dbReference type="NCBI Taxonomy" id="1737354"/>
    <lineage>
        <taxon>Bacteria</taxon>
        <taxon>Bacillati</taxon>
        <taxon>Bacillota</taxon>
        <taxon>Bacilli</taxon>
        <taxon>Bacillales</taxon>
        <taxon>Paenibacillaceae</taxon>
        <taxon>Paenibacillus</taxon>
    </lineage>
</organism>
<gene>
    <name evidence="1" type="ORF">GCM10010918_07690</name>
</gene>
<protein>
    <submittedName>
        <fullName evidence="1">Uncharacterized protein</fullName>
    </submittedName>
</protein>
<comment type="caution">
    <text evidence="1">The sequence shown here is derived from an EMBL/GenBank/DDBJ whole genome shotgun (WGS) entry which is preliminary data.</text>
</comment>
<keyword evidence="2" id="KW-1185">Reference proteome</keyword>
<accession>A0A917GU27</accession>